<dbReference type="GO" id="GO:0042910">
    <property type="term" value="F:xenobiotic transmembrane transporter activity"/>
    <property type="evidence" value="ECO:0007669"/>
    <property type="project" value="InterPro"/>
</dbReference>
<feature type="transmembrane region" description="Helical" evidence="10">
    <location>
        <begin position="358"/>
        <end position="377"/>
    </location>
</feature>
<keyword evidence="8 10" id="KW-0472">Membrane</keyword>
<gene>
    <name evidence="11" type="ORF">EPD60_01060</name>
</gene>
<dbReference type="GO" id="GO:0006811">
    <property type="term" value="P:monoatomic ion transport"/>
    <property type="evidence" value="ECO:0007669"/>
    <property type="project" value="UniProtKB-KW"/>
</dbReference>
<evidence type="ECO:0000256" key="9">
    <source>
        <dbReference type="ARBA" id="ARBA00031636"/>
    </source>
</evidence>
<keyword evidence="6 10" id="KW-1133">Transmembrane helix</keyword>
<dbReference type="InterPro" id="IPR048279">
    <property type="entry name" value="MdtK-like"/>
</dbReference>
<feature type="transmembrane region" description="Helical" evidence="10">
    <location>
        <begin position="158"/>
        <end position="176"/>
    </location>
</feature>
<comment type="subcellular location">
    <subcellularLocation>
        <location evidence="1">Cell membrane</location>
        <topology evidence="1">Multi-pass membrane protein</topology>
    </subcellularLocation>
</comment>
<comment type="caution">
    <text evidence="11">The sequence shown here is derived from an EMBL/GenBank/DDBJ whole genome shotgun (WGS) entry which is preliminary data.</text>
</comment>
<dbReference type="CDD" id="cd13133">
    <property type="entry name" value="MATE_like_7"/>
    <property type="match status" value="1"/>
</dbReference>
<keyword evidence="7" id="KW-0406">Ion transport</keyword>
<feature type="transmembrane region" description="Helical" evidence="10">
    <location>
        <begin position="239"/>
        <end position="262"/>
    </location>
</feature>
<dbReference type="AlphaFoldDB" id="A0A4R1BPA5"/>
<dbReference type="InterPro" id="IPR002528">
    <property type="entry name" value="MATE_fam"/>
</dbReference>
<dbReference type="GO" id="GO:0005886">
    <property type="term" value="C:plasma membrane"/>
    <property type="evidence" value="ECO:0007669"/>
    <property type="project" value="UniProtKB-SubCell"/>
</dbReference>
<dbReference type="PANTHER" id="PTHR43298">
    <property type="entry name" value="MULTIDRUG RESISTANCE PROTEIN NORM-RELATED"/>
    <property type="match status" value="1"/>
</dbReference>
<reference evidence="11 12" key="1">
    <citation type="submission" date="2019-03" db="EMBL/GenBank/DDBJ databases">
        <authorList>
            <person name="Kim M.K.M."/>
        </authorList>
    </citation>
    <scope>NUCLEOTIDE SEQUENCE [LARGE SCALE GENOMIC DNA]</scope>
    <source>
        <strain evidence="11 12">17J68-12</strain>
    </source>
</reference>
<keyword evidence="12" id="KW-1185">Reference proteome</keyword>
<feature type="transmembrane region" description="Helical" evidence="10">
    <location>
        <begin position="53"/>
        <end position="74"/>
    </location>
</feature>
<dbReference type="PANTHER" id="PTHR43298:SF2">
    <property type="entry name" value="FMN_FAD EXPORTER YEEO-RELATED"/>
    <property type="match status" value="1"/>
</dbReference>
<dbReference type="Proteomes" id="UP000295334">
    <property type="component" value="Unassembled WGS sequence"/>
</dbReference>
<proteinExistence type="predicted"/>
<feature type="transmembrane region" description="Helical" evidence="10">
    <location>
        <begin position="313"/>
        <end position="338"/>
    </location>
</feature>
<protein>
    <recommendedName>
        <fullName evidence="9">Multidrug-efflux transporter</fullName>
    </recommendedName>
</protein>
<feature type="transmembrane region" description="Helical" evidence="10">
    <location>
        <begin position="94"/>
        <end position="116"/>
    </location>
</feature>
<evidence type="ECO:0000313" key="11">
    <source>
        <dbReference type="EMBL" id="TCJ19035.1"/>
    </source>
</evidence>
<feature type="transmembrane region" description="Helical" evidence="10">
    <location>
        <begin position="12"/>
        <end position="33"/>
    </location>
</feature>
<dbReference type="EMBL" id="SJZI01000002">
    <property type="protein sequence ID" value="TCJ19035.1"/>
    <property type="molecule type" value="Genomic_DNA"/>
</dbReference>
<feature type="transmembrane region" description="Helical" evidence="10">
    <location>
        <begin position="128"/>
        <end position="146"/>
    </location>
</feature>
<evidence type="ECO:0000256" key="4">
    <source>
        <dbReference type="ARBA" id="ARBA00022475"/>
    </source>
</evidence>
<evidence type="ECO:0000256" key="10">
    <source>
        <dbReference type="SAM" id="Phobius"/>
    </source>
</evidence>
<name>A0A4R1BPA5_9BACT</name>
<evidence type="ECO:0000256" key="5">
    <source>
        <dbReference type="ARBA" id="ARBA00022692"/>
    </source>
</evidence>
<dbReference type="Pfam" id="PF01554">
    <property type="entry name" value="MatE"/>
    <property type="match status" value="2"/>
</dbReference>
<accession>A0A4R1BPA5</accession>
<keyword evidence="5 10" id="KW-0812">Transmembrane</keyword>
<keyword evidence="3" id="KW-0050">Antiport</keyword>
<sequence length="447" mass="49335">MSSLQVTVSYRQILRIAGPISLAMLVPNLNFIINNVFLGHLSEAALAVASITGVYYLIFSSIGYGLNNGLQALIARRAGENRPGEIGKIFHQGILVAMGIALLAVVLTYTVAPLVLRASVHKPEDAEAALSYLHIRIWGLPFLYVYQMRNALLVGTNNSKLLIAGTLIEAGANVLFDYGLIFGRLGMPRLGFNGAAYASIIAEFMGMFAIFLVIRMRGLDRKFSLFRKVAWDPENIRNILQLSGPLVFQHAISIISWLFFYILIERNSTQTGLAVSNTMRTIFGAFGVTVWAFAATSNAMVSNIIGQGKREDVVRCIGMIMRVSTGIALVAFLFLFFFPHAYLSIYGRGAAFVDAGAPVVRVVASALMLMSMATVWLQAVTGTGNSRVTFLIELAAIIGYVTYVFLVLEHWKLSLVWAWGSEFLYWTIILTLSYTYIRSGKWEKIHL</sequence>
<evidence type="ECO:0000256" key="7">
    <source>
        <dbReference type="ARBA" id="ARBA00023065"/>
    </source>
</evidence>
<feature type="transmembrane region" description="Helical" evidence="10">
    <location>
        <begin position="389"/>
        <end position="408"/>
    </location>
</feature>
<dbReference type="PIRSF" id="PIRSF006603">
    <property type="entry name" value="DinF"/>
    <property type="match status" value="1"/>
</dbReference>
<evidence type="ECO:0000256" key="8">
    <source>
        <dbReference type="ARBA" id="ARBA00023136"/>
    </source>
</evidence>
<feature type="transmembrane region" description="Helical" evidence="10">
    <location>
        <begin position="414"/>
        <end position="437"/>
    </location>
</feature>
<dbReference type="GO" id="GO:0015297">
    <property type="term" value="F:antiporter activity"/>
    <property type="evidence" value="ECO:0007669"/>
    <property type="project" value="UniProtKB-KW"/>
</dbReference>
<evidence type="ECO:0000256" key="1">
    <source>
        <dbReference type="ARBA" id="ARBA00004651"/>
    </source>
</evidence>
<feature type="transmembrane region" description="Helical" evidence="10">
    <location>
        <begin position="282"/>
        <end position="301"/>
    </location>
</feature>
<dbReference type="OrthoDB" id="9780160at2"/>
<evidence type="ECO:0000313" key="12">
    <source>
        <dbReference type="Proteomes" id="UP000295334"/>
    </source>
</evidence>
<evidence type="ECO:0000256" key="6">
    <source>
        <dbReference type="ARBA" id="ARBA00022989"/>
    </source>
</evidence>
<organism evidence="11 12">
    <name type="scientific">Flaviaesturariibacter flavus</name>
    <dbReference type="NCBI Taxonomy" id="2502780"/>
    <lineage>
        <taxon>Bacteria</taxon>
        <taxon>Pseudomonadati</taxon>
        <taxon>Bacteroidota</taxon>
        <taxon>Chitinophagia</taxon>
        <taxon>Chitinophagales</taxon>
        <taxon>Chitinophagaceae</taxon>
        <taxon>Flaviaestuariibacter</taxon>
    </lineage>
</organism>
<evidence type="ECO:0000256" key="3">
    <source>
        <dbReference type="ARBA" id="ARBA00022449"/>
    </source>
</evidence>
<dbReference type="InterPro" id="IPR050222">
    <property type="entry name" value="MATE_MdtK"/>
</dbReference>
<evidence type="ECO:0000256" key="2">
    <source>
        <dbReference type="ARBA" id="ARBA00022448"/>
    </source>
</evidence>
<keyword evidence="4" id="KW-1003">Cell membrane</keyword>
<feature type="transmembrane region" description="Helical" evidence="10">
    <location>
        <begin position="196"/>
        <end position="218"/>
    </location>
</feature>
<keyword evidence="2" id="KW-0813">Transport</keyword>
<dbReference type="RefSeq" id="WP_131445959.1">
    <property type="nucleotide sequence ID" value="NZ_SJZI01000002.1"/>
</dbReference>
<dbReference type="NCBIfam" id="TIGR00797">
    <property type="entry name" value="matE"/>
    <property type="match status" value="1"/>
</dbReference>